<dbReference type="GO" id="GO:0008270">
    <property type="term" value="F:zinc ion binding"/>
    <property type="evidence" value="ECO:0007669"/>
    <property type="project" value="InterPro"/>
</dbReference>
<dbReference type="Pfam" id="PF01433">
    <property type="entry name" value="Peptidase_M1"/>
    <property type="match status" value="1"/>
</dbReference>
<evidence type="ECO:0000256" key="4">
    <source>
        <dbReference type="ARBA" id="ARBA00012564"/>
    </source>
</evidence>
<dbReference type="InterPro" id="IPR045357">
    <property type="entry name" value="Aminopeptidase_N-like_N"/>
</dbReference>
<dbReference type="PRINTS" id="PR00756">
    <property type="entry name" value="ALADIPTASE"/>
</dbReference>
<keyword evidence="11" id="KW-0482">Metalloprotease</keyword>
<evidence type="ECO:0000256" key="11">
    <source>
        <dbReference type="ARBA" id="ARBA00023049"/>
    </source>
</evidence>
<dbReference type="InterPro" id="IPR013783">
    <property type="entry name" value="Ig-like_fold"/>
</dbReference>
<evidence type="ECO:0000259" key="12">
    <source>
        <dbReference type="Pfam" id="PF01433"/>
    </source>
</evidence>
<evidence type="ECO:0000313" key="15">
    <source>
        <dbReference type="Proteomes" id="UP000250918"/>
    </source>
</evidence>
<evidence type="ECO:0000256" key="2">
    <source>
        <dbReference type="ARBA" id="ARBA00001947"/>
    </source>
</evidence>
<dbReference type="InterPro" id="IPR014782">
    <property type="entry name" value="Peptidase_M1_dom"/>
</dbReference>
<dbReference type="EC" id="3.4.11.2" evidence="4"/>
<comment type="similarity">
    <text evidence="3">Belongs to the peptidase M1 family.</text>
</comment>
<dbReference type="InterPro" id="IPR036439">
    <property type="entry name" value="Dockerin_dom_sf"/>
</dbReference>
<evidence type="ECO:0000313" key="14">
    <source>
        <dbReference type="EMBL" id="PWB72806.1"/>
    </source>
</evidence>
<name>A0A855X7J2_9BACT</name>
<gene>
    <name evidence="14" type="ORF">C3F09_06040</name>
</gene>
<comment type="cofactor">
    <cofactor evidence="2">
        <name>Zn(2+)</name>
        <dbReference type="ChEBI" id="CHEBI:29105"/>
    </cofactor>
</comment>
<keyword evidence="6" id="KW-0031">Aminopeptidase</keyword>
<evidence type="ECO:0000256" key="1">
    <source>
        <dbReference type="ARBA" id="ARBA00000098"/>
    </source>
</evidence>
<keyword evidence="10" id="KW-0862">Zinc</keyword>
<feature type="domain" description="Aminopeptidase N-like N-terminal" evidence="13">
    <location>
        <begin position="80"/>
        <end position="253"/>
    </location>
</feature>
<proteinExistence type="inferred from homology"/>
<dbReference type="PANTHER" id="PTHR11533:SF174">
    <property type="entry name" value="PUROMYCIN-SENSITIVE AMINOPEPTIDASE-RELATED"/>
    <property type="match status" value="1"/>
</dbReference>
<evidence type="ECO:0000256" key="7">
    <source>
        <dbReference type="ARBA" id="ARBA00022670"/>
    </source>
</evidence>
<protein>
    <recommendedName>
        <fullName evidence="5">Aminopeptidase N</fullName>
        <ecNumber evidence="4">3.4.11.2</ecNumber>
    </recommendedName>
</protein>
<evidence type="ECO:0000256" key="5">
    <source>
        <dbReference type="ARBA" id="ARBA00015611"/>
    </source>
</evidence>
<feature type="domain" description="Peptidase M1 membrane alanine aminopeptidase" evidence="12">
    <location>
        <begin position="347"/>
        <end position="487"/>
    </location>
</feature>
<dbReference type="GO" id="GO:0043171">
    <property type="term" value="P:peptide catabolic process"/>
    <property type="evidence" value="ECO:0007669"/>
    <property type="project" value="TreeGrafter"/>
</dbReference>
<dbReference type="Pfam" id="PF05345">
    <property type="entry name" value="He_PIG"/>
    <property type="match status" value="1"/>
</dbReference>
<dbReference type="EMBL" id="PQAP01000073">
    <property type="protein sequence ID" value="PWB72806.1"/>
    <property type="molecule type" value="Genomic_DNA"/>
</dbReference>
<dbReference type="InterPro" id="IPR027268">
    <property type="entry name" value="Peptidase_M4/M1_CTD_sf"/>
</dbReference>
<comment type="caution">
    <text evidence="14">The sequence shown here is derived from an EMBL/GenBank/DDBJ whole genome shotgun (WGS) entry which is preliminary data.</text>
</comment>
<dbReference type="Proteomes" id="UP000250918">
    <property type="component" value="Unassembled WGS sequence"/>
</dbReference>
<dbReference type="Gene3D" id="2.60.40.1730">
    <property type="entry name" value="tricorn interacting facor f3 domain"/>
    <property type="match status" value="1"/>
</dbReference>
<dbReference type="InterPro" id="IPR042097">
    <property type="entry name" value="Aminopeptidase_N-like_N_sf"/>
</dbReference>
<dbReference type="Gene3D" id="1.10.390.10">
    <property type="entry name" value="Neutral Protease Domain 2"/>
    <property type="match status" value="1"/>
</dbReference>
<evidence type="ECO:0000256" key="3">
    <source>
        <dbReference type="ARBA" id="ARBA00010136"/>
    </source>
</evidence>
<dbReference type="SUPFAM" id="SSF55486">
    <property type="entry name" value="Metalloproteases ('zincins'), catalytic domain"/>
    <property type="match status" value="1"/>
</dbReference>
<keyword evidence="9" id="KW-0378">Hydrolase</keyword>
<accession>A0A855X7J2</accession>
<dbReference type="GO" id="GO:0005615">
    <property type="term" value="C:extracellular space"/>
    <property type="evidence" value="ECO:0007669"/>
    <property type="project" value="TreeGrafter"/>
</dbReference>
<dbReference type="AlphaFoldDB" id="A0A855X7J2"/>
<evidence type="ECO:0000256" key="8">
    <source>
        <dbReference type="ARBA" id="ARBA00022723"/>
    </source>
</evidence>
<dbReference type="Gene3D" id="1.10.1330.10">
    <property type="entry name" value="Dockerin domain"/>
    <property type="match status" value="1"/>
</dbReference>
<dbReference type="InterPro" id="IPR001930">
    <property type="entry name" value="Peptidase_M1"/>
</dbReference>
<dbReference type="GO" id="GO:0016020">
    <property type="term" value="C:membrane"/>
    <property type="evidence" value="ECO:0007669"/>
    <property type="project" value="TreeGrafter"/>
</dbReference>
<dbReference type="GO" id="GO:0000272">
    <property type="term" value="P:polysaccharide catabolic process"/>
    <property type="evidence" value="ECO:0007669"/>
    <property type="project" value="InterPro"/>
</dbReference>
<organism evidence="14 15">
    <name type="scientific">candidate division GN15 bacterium</name>
    <dbReference type="NCBI Taxonomy" id="2072418"/>
    <lineage>
        <taxon>Bacteria</taxon>
        <taxon>candidate division GN15</taxon>
    </lineage>
</organism>
<dbReference type="GO" id="GO:0042277">
    <property type="term" value="F:peptide binding"/>
    <property type="evidence" value="ECO:0007669"/>
    <property type="project" value="TreeGrafter"/>
</dbReference>
<keyword evidence="8" id="KW-0479">Metal-binding</keyword>
<dbReference type="Pfam" id="PF17900">
    <property type="entry name" value="Peptidase_M1_N"/>
    <property type="match status" value="1"/>
</dbReference>
<dbReference type="GO" id="GO:0005737">
    <property type="term" value="C:cytoplasm"/>
    <property type="evidence" value="ECO:0007669"/>
    <property type="project" value="TreeGrafter"/>
</dbReference>
<dbReference type="Gene3D" id="2.60.40.10">
    <property type="entry name" value="Immunoglobulins"/>
    <property type="match status" value="1"/>
</dbReference>
<evidence type="ECO:0000256" key="6">
    <source>
        <dbReference type="ARBA" id="ARBA00022438"/>
    </source>
</evidence>
<dbReference type="SUPFAM" id="SSF63737">
    <property type="entry name" value="Leukotriene A4 hydrolase N-terminal domain"/>
    <property type="match status" value="1"/>
</dbReference>
<dbReference type="PANTHER" id="PTHR11533">
    <property type="entry name" value="PROTEASE M1 ZINC METALLOPROTEASE"/>
    <property type="match status" value="1"/>
</dbReference>
<dbReference type="CDD" id="cd09603">
    <property type="entry name" value="M1_APN_like"/>
    <property type="match status" value="1"/>
</dbReference>
<evidence type="ECO:0000256" key="10">
    <source>
        <dbReference type="ARBA" id="ARBA00022833"/>
    </source>
</evidence>
<evidence type="ECO:0000259" key="13">
    <source>
        <dbReference type="Pfam" id="PF17900"/>
    </source>
</evidence>
<sequence length="746" mass="83831">MTRLTTVSGLFLTLTALFFIPGGTFAQSSEASSWDTAPAWQIHRQMAEAKSRALYDQRYVDRIVSASAAANTQTNYDVKFYDIHLRVNDTTSILYGAVKMVAEATEPGVSQVQVDLFDNMVIDSIVSPAGALTYTRASNMVTVTLDKAYNPGGRFSVTIGYHGHPTEGGFQAFSFGSRLGKKVISSLSEPYYSRTWWPCKDRNDDKADSFKICIEVDTSFYVGSNGSLDSIRTASANSKRFYYAVHYPMVNYLFSVAISPYTIWKQYYWYNAGKDSMVITHAVYSDRYDYSLPRWGITPVAIAMLSQSYGQYPFITEKYGHSNFEWGGGMEHQTMTSMTGADFGFQEDVVVHELSHQWVGDMITCKSWHDIWLNEGWASYSEAIFYLNRDGWQGYRNWMTTMDWNHNGSVYVTDTTSVASIFSRTVYDKGAWVLHMLRGVIGETKFSQLLNTYFNSQYRHSSLTSAEFQALVESVYGQDLSWFFQEWLYGTKRPAYNWAYYTEPATGGGYDTYIWVSQVQTTNPLVFQMPIEFAFDYSGYPTDTITLVNDARREILKVHTAQQPYQVTLDPGGWILKYQTYLDWNMRILTTSADLKSGKAFLPYRDTIEQKGGIGPFDPTFVTGTLPPGLTIDANNVISGTPTDTGTFAFTVRIRDMYSGYIDQADLSIRINPADYKPGDVNFSQFMVDLSDLSSLVSYLTGGGYVLPVPKLADVNNDCLVDLTDLSILVAYLTSGSATMVIGCAS</sequence>
<comment type="catalytic activity">
    <reaction evidence="1">
        <text>Release of an N-terminal amino acid, Xaa-|-Yaa- from a peptide, amide or arylamide. Xaa is preferably Ala, but may be most amino acids including Pro (slow action). When a terminal hydrophobic residue is followed by a prolyl residue, the two may be released as an intact Xaa-Pro dipeptide.</text>
        <dbReference type="EC" id="3.4.11.2"/>
    </reaction>
</comment>
<dbReference type="SUPFAM" id="SSF63446">
    <property type="entry name" value="Type I dockerin domain"/>
    <property type="match status" value="1"/>
</dbReference>
<dbReference type="InterPro" id="IPR050344">
    <property type="entry name" value="Peptidase_M1_aminopeptidases"/>
</dbReference>
<keyword evidence="7" id="KW-0645">Protease</keyword>
<evidence type="ECO:0000256" key="9">
    <source>
        <dbReference type="ARBA" id="ARBA00022801"/>
    </source>
</evidence>
<reference evidence="14 15" key="1">
    <citation type="journal article" date="2018" name="ISME J.">
        <title>A methanotrophic archaeon couples anaerobic oxidation of methane to Fe(III) reduction.</title>
        <authorList>
            <person name="Cai C."/>
            <person name="Leu A.O."/>
            <person name="Xie G.J."/>
            <person name="Guo J."/>
            <person name="Feng Y."/>
            <person name="Zhao J.X."/>
            <person name="Tyson G.W."/>
            <person name="Yuan Z."/>
            <person name="Hu S."/>
        </authorList>
    </citation>
    <scope>NUCLEOTIDE SEQUENCE [LARGE SCALE GENOMIC DNA]</scope>
    <source>
        <strain evidence="14">FeB_12</strain>
    </source>
</reference>
<dbReference type="GO" id="GO:0006508">
    <property type="term" value="P:proteolysis"/>
    <property type="evidence" value="ECO:0007669"/>
    <property type="project" value="UniProtKB-KW"/>
</dbReference>
<dbReference type="GO" id="GO:0016285">
    <property type="term" value="F:alanyl aminopeptidase activity"/>
    <property type="evidence" value="ECO:0007669"/>
    <property type="project" value="UniProtKB-EC"/>
</dbReference>
<dbReference type="GO" id="GO:0070006">
    <property type="term" value="F:metalloaminopeptidase activity"/>
    <property type="evidence" value="ECO:0007669"/>
    <property type="project" value="TreeGrafter"/>
</dbReference>